<evidence type="ECO:0000256" key="1">
    <source>
        <dbReference type="SAM" id="MobiDB-lite"/>
    </source>
</evidence>
<feature type="non-terminal residue" evidence="2">
    <location>
        <position position="1"/>
    </location>
</feature>
<evidence type="ECO:0008006" key="4">
    <source>
        <dbReference type="Google" id="ProtNLM"/>
    </source>
</evidence>
<dbReference type="SUPFAM" id="SSF50729">
    <property type="entry name" value="PH domain-like"/>
    <property type="match status" value="1"/>
</dbReference>
<evidence type="ECO:0000313" key="2">
    <source>
        <dbReference type="EMBL" id="VUZ39814.1"/>
    </source>
</evidence>
<keyword evidence="3" id="KW-1185">Reference proteome</keyword>
<dbReference type="EMBL" id="CABIJS010000022">
    <property type="protein sequence ID" value="VUZ39814.1"/>
    <property type="molecule type" value="Genomic_DNA"/>
</dbReference>
<feature type="region of interest" description="Disordered" evidence="1">
    <location>
        <begin position="1"/>
        <end position="46"/>
    </location>
</feature>
<dbReference type="Proteomes" id="UP000321570">
    <property type="component" value="Unassembled WGS sequence"/>
</dbReference>
<dbReference type="InterPro" id="IPR011993">
    <property type="entry name" value="PH-like_dom_sf"/>
</dbReference>
<dbReference type="AlphaFoldDB" id="A0A564XZR2"/>
<proteinExistence type="predicted"/>
<feature type="compositionally biased region" description="Polar residues" evidence="1">
    <location>
        <begin position="27"/>
        <end position="46"/>
    </location>
</feature>
<name>A0A564XZR2_HYMDI</name>
<gene>
    <name evidence="2" type="ORF">WMSIL1_LOCUS1049</name>
</gene>
<organism evidence="2 3">
    <name type="scientific">Hymenolepis diminuta</name>
    <name type="common">Rat tapeworm</name>
    <dbReference type="NCBI Taxonomy" id="6216"/>
    <lineage>
        <taxon>Eukaryota</taxon>
        <taxon>Metazoa</taxon>
        <taxon>Spiralia</taxon>
        <taxon>Lophotrochozoa</taxon>
        <taxon>Platyhelminthes</taxon>
        <taxon>Cestoda</taxon>
        <taxon>Eucestoda</taxon>
        <taxon>Cyclophyllidea</taxon>
        <taxon>Hymenolepididae</taxon>
        <taxon>Hymenolepis</taxon>
    </lineage>
</organism>
<feature type="non-terminal residue" evidence="2">
    <location>
        <position position="143"/>
    </location>
</feature>
<sequence length="143" mass="16054">GKPKRDSRTGSFNRKTAAEHSDDESPTRATSMAAPTSSVNATGSPPHQFSNYENLMFQITWPGEDEESCSIWLVASNLQEKEAWCSDISQCIEQLHFSDIMSIAHSEVSSISMPYSVRLDPELFKDCPDIKYRSTRNSCKMPQ</sequence>
<accession>A0A564XZR2</accession>
<evidence type="ECO:0000313" key="3">
    <source>
        <dbReference type="Proteomes" id="UP000321570"/>
    </source>
</evidence>
<dbReference type="Gene3D" id="2.30.29.30">
    <property type="entry name" value="Pleckstrin-homology domain (PH domain)/Phosphotyrosine-binding domain (PTB)"/>
    <property type="match status" value="1"/>
</dbReference>
<reference evidence="2 3" key="1">
    <citation type="submission" date="2019-07" db="EMBL/GenBank/DDBJ databases">
        <authorList>
            <person name="Jastrzebski P J."/>
            <person name="Paukszto L."/>
            <person name="Jastrzebski P J."/>
        </authorList>
    </citation>
    <scope>NUCLEOTIDE SEQUENCE [LARGE SCALE GENOMIC DNA]</scope>
    <source>
        <strain evidence="2 3">WMS-il1</strain>
    </source>
</reference>
<feature type="compositionally biased region" description="Basic and acidic residues" evidence="1">
    <location>
        <begin position="16"/>
        <end position="26"/>
    </location>
</feature>
<protein>
    <recommendedName>
        <fullName evidence="4">PH domain-containing protein</fullName>
    </recommendedName>
</protein>